<dbReference type="EMBL" id="VHII01000008">
    <property type="protein sequence ID" value="KAF1387362.1"/>
    <property type="molecule type" value="Genomic_DNA"/>
</dbReference>
<proteinExistence type="predicted"/>
<feature type="region of interest" description="Disordered" evidence="1">
    <location>
        <begin position="1"/>
        <end position="36"/>
    </location>
</feature>
<evidence type="ECO:0000256" key="1">
    <source>
        <dbReference type="SAM" id="MobiDB-lite"/>
    </source>
</evidence>
<keyword evidence="3" id="KW-1185">Reference proteome</keyword>
<accession>A0A6A5FG60</accession>
<dbReference type="AlphaFoldDB" id="A0A6A5FG60"/>
<sequence>MGTGVSQKEYPVEESPPPPQSNTESDSAHSSPPRPAIIVTAPSREDLYASPSTVTIADAIKERRPSSTPFVVGNKFMANR</sequence>
<protein>
    <submittedName>
        <fullName evidence="2">Uncharacterized protein</fullName>
    </submittedName>
</protein>
<evidence type="ECO:0000313" key="3">
    <source>
        <dbReference type="Proteomes" id="UP000465112"/>
    </source>
</evidence>
<organism evidence="2 3">
    <name type="scientific">Perca fluviatilis</name>
    <name type="common">European perch</name>
    <dbReference type="NCBI Taxonomy" id="8168"/>
    <lineage>
        <taxon>Eukaryota</taxon>
        <taxon>Metazoa</taxon>
        <taxon>Chordata</taxon>
        <taxon>Craniata</taxon>
        <taxon>Vertebrata</taxon>
        <taxon>Euteleostomi</taxon>
        <taxon>Actinopterygii</taxon>
        <taxon>Neopterygii</taxon>
        <taxon>Teleostei</taxon>
        <taxon>Neoteleostei</taxon>
        <taxon>Acanthomorphata</taxon>
        <taxon>Eupercaria</taxon>
        <taxon>Perciformes</taxon>
        <taxon>Percoidei</taxon>
        <taxon>Percidae</taxon>
        <taxon>Percinae</taxon>
        <taxon>Perca</taxon>
    </lineage>
</organism>
<evidence type="ECO:0000313" key="2">
    <source>
        <dbReference type="EMBL" id="KAF1387362.1"/>
    </source>
</evidence>
<feature type="compositionally biased region" description="Polar residues" evidence="1">
    <location>
        <begin position="21"/>
        <end position="30"/>
    </location>
</feature>
<name>A0A6A5FG60_PERFL</name>
<comment type="caution">
    <text evidence="2">The sequence shown here is derived from an EMBL/GenBank/DDBJ whole genome shotgun (WGS) entry which is preliminary data.</text>
</comment>
<dbReference type="Proteomes" id="UP000465112">
    <property type="component" value="Chromosome 8"/>
</dbReference>
<gene>
    <name evidence="2" type="ORF">PFLUV_G00104650</name>
</gene>
<reference evidence="2 3" key="1">
    <citation type="submission" date="2019-06" db="EMBL/GenBank/DDBJ databases">
        <title>A chromosome-scale genome assembly of the European perch, Perca fluviatilis.</title>
        <authorList>
            <person name="Roques C."/>
            <person name="Zahm M."/>
            <person name="Cabau C."/>
            <person name="Klopp C."/>
            <person name="Bouchez O."/>
            <person name="Donnadieu C."/>
            <person name="Kuhl H."/>
            <person name="Gislard M."/>
            <person name="Guendouz S."/>
            <person name="Journot L."/>
            <person name="Haffray P."/>
            <person name="Bestin A."/>
            <person name="Morvezen R."/>
            <person name="Feron R."/>
            <person name="Wen M."/>
            <person name="Jouanno E."/>
            <person name="Herpin A."/>
            <person name="Schartl M."/>
            <person name="Postlethwait J."/>
            <person name="Schaerlinger B."/>
            <person name="Chardard D."/>
            <person name="Lecocq T."/>
            <person name="Poncet C."/>
            <person name="Jaffrelo L."/>
            <person name="Lampietro C."/>
            <person name="Guiguen Y."/>
        </authorList>
    </citation>
    <scope>NUCLEOTIDE SEQUENCE [LARGE SCALE GENOMIC DNA]</scope>
    <source>
        <tissue evidence="2">Blood</tissue>
    </source>
</reference>